<evidence type="ECO:0000256" key="1">
    <source>
        <dbReference type="SAM" id="MobiDB-lite"/>
    </source>
</evidence>
<feature type="compositionally biased region" description="Basic and acidic residues" evidence="1">
    <location>
        <begin position="51"/>
        <end position="60"/>
    </location>
</feature>
<reference evidence="2" key="1">
    <citation type="submission" date="2018-12" db="EMBL/GenBank/DDBJ databases">
        <title>Novel natural products biosynthetic potential of the class Ktedonobacteria.</title>
        <authorList>
            <person name="Zheng Y."/>
            <person name="Saitou A."/>
            <person name="Wang C.M."/>
            <person name="Toyoda A."/>
            <person name="Minakuchi Y."/>
            <person name="Sekiguchi Y."/>
            <person name="Ueda K."/>
            <person name="Takano H."/>
            <person name="Sakai Y."/>
            <person name="Yokota A."/>
            <person name="Yabe S."/>
        </authorList>
    </citation>
    <scope>NUCLEOTIDE SEQUENCE</scope>
    <source>
        <strain evidence="2">COM3</strain>
    </source>
</reference>
<protein>
    <submittedName>
        <fullName evidence="2">Uncharacterized protein</fullName>
    </submittedName>
</protein>
<feature type="region of interest" description="Disordered" evidence="1">
    <location>
        <begin position="44"/>
        <end position="67"/>
    </location>
</feature>
<evidence type="ECO:0000313" key="2">
    <source>
        <dbReference type="EMBL" id="BBH87159.1"/>
    </source>
</evidence>
<gene>
    <name evidence="2" type="ORF">KTC_19100</name>
</gene>
<proteinExistence type="predicted"/>
<sequence>MMHPILFLEPGCVSIFSIEPALGPFSCEEIAAKQSKEKHIVEWWQGSKSQKSSERKKEAEPYNTQTS</sequence>
<organism evidence="2">
    <name type="scientific">Thermosporothrix sp. COM3</name>
    <dbReference type="NCBI Taxonomy" id="2490863"/>
    <lineage>
        <taxon>Bacteria</taxon>
        <taxon>Bacillati</taxon>
        <taxon>Chloroflexota</taxon>
        <taxon>Ktedonobacteria</taxon>
        <taxon>Ktedonobacterales</taxon>
        <taxon>Thermosporotrichaceae</taxon>
        <taxon>Thermosporothrix</taxon>
    </lineage>
</organism>
<name>A0A455SJM8_9CHLR</name>
<dbReference type="EMBL" id="AP019376">
    <property type="protein sequence ID" value="BBH87159.1"/>
    <property type="molecule type" value="Genomic_DNA"/>
</dbReference>
<dbReference type="AlphaFoldDB" id="A0A455SJM8"/>
<accession>A0A455SJM8</accession>